<evidence type="ECO:0000256" key="3">
    <source>
        <dbReference type="SAM" id="Phobius"/>
    </source>
</evidence>
<feature type="transmembrane region" description="Helical" evidence="3">
    <location>
        <begin position="217"/>
        <end position="236"/>
    </location>
</feature>
<protein>
    <submittedName>
        <fullName evidence="5">TIR domain-containing protein</fullName>
    </submittedName>
</protein>
<dbReference type="Gene3D" id="3.40.50.10140">
    <property type="entry name" value="Toll/interleukin-1 receptor homology (TIR) domain"/>
    <property type="match status" value="1"/>
</dbReference>
<evidence type="ECO:0000259" key="4">
    <source>
        <dbReference type="PROSITE" id="PS50104"/>
    </source>
</evidence>
<dbReference type="AlphaFoldDB" id="A0AAU7DPK6"/>
<comment type="similarity">
    <text evidence="1">Belongs to the TolB family.</text>
</comment>
<dbReference type="Pfam" id="PF13676">
    <property type="entry name" value="TIR_2"/>
    <property type="match status" value="1"/>
</dbReference>
<dbReference type="InterPro" id="IPR011659">
    <property type="entry name" value="WD40"/>
</dbReference>
<dbReference type="InterPro" id="IPR035897">
    <property type="entry name" value="Toll_tir_struct_dom_sf"/>
</dbReference>
<keyword evidence="3" id="KW-1133">Transmembrane helix</keyword>
<dbReference type="RefSeq" id="WP_348263917.1">
    <property type="nucleotide sequence ID" value="NZ_CP121196.1"/>
</dbReference>
<dbReference type="PROSITE" id="PS50104">
    <property type="entry name" value="TIR"/>
    <property type="match status" value="1"/>
</dbReference>
<keyword evidence="3" id="KW-0472">Membrane</keyword>
<evidence type="ECO:0000313" key="5">
    <source>
        <dbReference type="EMBL" id="XBH18691.1"/>
    </source>
</evidence>
<dbReference type="SUPFAM" id="SSF52200">
    <property type="entry name" value="Toll/Interleukin receptor TIR domain"/>
    <property type="match status" value="1"/>
</dbReference>
<dbReference type="SUPFAM" id="SSF82171">
    <property type="entry name" value="DPP6 N-terminal domain-like"/>
    <property type="match status" value="1"/>
</dbReference>
<accession>A0AAU7DPK6</accession>
<reference evidence="5" key="1">
    <citation type="submission" date="2023-03" db="EMBL/GenBank/DDBJ databases">
        <title>Edaphobacter sp.</title>
        <authorList>
            <person name="Huber K.J."/>
            <person name="Papendorf J."/>
            <person name="Pilke C."/>
            <person name="Bunk B."/>
            <person name="Sproeer C."/>
            <person name="Pester M."/>
        </authorList>
    </citation>
    <scope>NUCLEOTIDE SEQUENCE</scope>
    <source>
        <strain evidence="5">DSM 110680</strain>
    </source>
</reference>
<keyword evidence="3" id="KW-0812">Transmembrane</keyword>
<gene>
    <name evidence="5" type="ORF">P8935_05110</name>
</gene>
<dbReference type="SUPFAM" id="SSF69304">
    <property type="entry name" value="Tricorn protease N-terminal domain"/>
    <property type="match status" value="1"/>
</dbReference>
<dbReference type="InterPro" id="IPR000157">
    <property type="entry name" value="TIR_dom"/>
</dbReference>
<dbReference type="PANTHER" id="PTHR36842">
    <property type="entry name" value="PROTEIN TOLB HOMOLOG"/>
    <property type="match status" value="1"/>
</dbReference>
<dbReference type="GO" id="GO:0007165">
    <property type="term" value="P:signal transduction"/>
    <property type="evidence" value="ECO:0007669"/>
    <property type="project" value="InterPro"/>
</dbReference>
<name>A0AAU7DPK6_9BACT</name>
<evidence type="ECO:0000256" key="2">
    <source>
        <dbReference type="SAM" id="MobiDB-lite"/>
    </source>
</evidence>
<feature type="region of interest" description="Disordered" evidence="2">
    <location>
        <begin position="596"/>
        <end position="620"/>
    </location>
</feature>
<dbReference type="Gene3D" id="2.120.10.30">
    <property type="entry name" value="TolB, C-terminal domain"/>
    <property type="match status" value="3"/>
</dbReference>
<feature type="domain" description="TIR" evidence="4">
    <location>
        <begin position="1"/>
        <end position="136"/>
    </location>
</feature>
<feature type="compositionally biased region" description="Basic and acidic residues" evidence="2">
    <location>
        <begin position="154"/>
        <end position="168"/>
    </location>
</feature>
<evidence type="ECO:0000256" key="1">
    <source>
        <dbReference type="ARBA" id="ARBA00009820"/>
    </source>
</evidence>
<dbReference type="Pfam" id="PF07676">
    <property type="entry name" value="PD40"/>
    <property type="match status" value="3"/>
</dbReference>
<dbReference type="EMBL" id="CP121196">
    <property type="protein sequence ID" value="XBH18691.1"/>
    <property type="molecule type" value="Genomic_DNA"/>
</dbReference>
<proteinExistence type="inferred from homology"/>
<dbReference type="InterPro" id="IPR011042">
    <property type="entry name" value="6-blade_b-propeller_TolB-like"/>
</dbReference>
<feature type="region of interest" description="Disordered" evidence="2">
    <location>
        <begin position="144"/>
        <end position="174"/>
    </location>
</feature>
<organism evidence="5">
    <name type="scientific">Telmatobacter sp. DSM 110680</name>
    <dbReference type="NCBI Taxonomy" id="3036704"/>
    <lineage>
        <taxon>Bacteria</taxon>
        <taxon>Pseudomonadati</taxon>
        <taxon>Acidobacteriota</taxon>
        <taxon>Terriglobia</taxon>
        <taxon>Terriglobales</taxon>
        <taxon>Acidobacteriaceae</taxon>
        <taxon>Telmatobacter</taxon>
    </lineage>
</organism>
<sequence length="777" mass="85703">MAHKVFICYSSHDKQVADAACAVLEAQRISCWIAPRDILAGEEYGKSILSAISSCQVVLLIFSAHANSSPQVRREVERAVSKGKILVPFRIEEVLPSDALEYALGNTHWLDALTPPLERYLVQLCDTIGRLIYKKKITEPPLWKRTETPASPELKSDQIHEPHTKPSADRATAPTAPVISAPETISVNTNAAVAATNARESAPIEPRRRPDWTLRRSWLIMFVLFSGLLVSAVWYMRRPLPPPLVSQYQQITIDSHRKAFVGTDGTRLYFNRYADPQPLAQASVSGGKIEPIPVTLPDPWMLDISPDGSTLLIRSTDGPKHSLWSMGTLGGSLRHLTDDNVGYAAWSADGKQIAYSTVSGEVNVMRSDGSESHRLAGIASTGNFSWSLDGRFIRYTKDHRYWEMSADGSNSHPLLPGWHPNASLSDGRWTPQGFFIFASRELNSGVVSIPEAASQLWLLDERHRSFWQAPVMPVQLTSGPTGLSRPVSSKDGLTIFARGVDLHGELDSYDRKSGQIQPYLGGMSAESVTFSSDGRYVAYVGFPEGIMWRANRDGSDPMRLTDPPLYPIGLRWSPDGNQILFCALNSDGHTKSYTISAQGGAPQPILPEDNGTQSNPNWSPDGHKILFSSAEAGGLTSGPGRILDLTTHQVSSVPGSEGTRSPRWSPDGRFIAVIFGFNGLKVLDLETKRWTVLAKGQIGYPTWSRDSKYIYFLRWEGDRGVYRVHVSGGEVERVVDLKGLPLTGVFRFWMGLDPDDTPLLLRNAGKDEIYALNLAEK</sequence>